<dbReference type="eggNOG" id="arCOG01652">
    <property type="taxonomic scope" value="Archaea"/>
</dbReference>
<dbReference type="GeneID" id="3701323"/>
<dbReference type="InterPro" id="IPR029058">
    <property type="entry name" value="AB_hydrolase_fold"/>
</dbReference>
<dbReference type="Gene3D" id="3.40.50.1820">
    <property type="entry name" value="alpha/beta hydrolase"/>
    <property type="match status" value="1"/>
</dbReference>
<sequence>MSKSVVVPADRDIRGTLDAPDADRCVVACPPHPQHGGNRNDPRLEAVSDDLDAACLRFDYGPWDEGRGELEDVRAAYAWARERYDAVGLFGYSFGGCLALVAAAAESEAGTPPSAVAVLSPAASLAAGELDAVAAVADIDAPMALVYGERDTMIDATAVADALTDAGGDVASLPADHFFVGQTQRVGAAIAAFFNDGALPDSV</sequence>
<dbReference type="Proteomes" id="UP000002698">
    <property type="component" value="Chromosome"/>
</dbReference>
<dbReference type="HOGENOM" id="CLU_089548_0_0_2"/>
<dbReference type="STRING" id="348780.NP_1966A"/>
<evidence type="ECO:0000313" key="2">
    <source>
        <dbReference type="EMBL" id="CAI49074.1"/>
    </source>
</evidence>
<dbReference type="InterPro" id="IPR005645">
    <property type="entry name" value="FSH-like_dom"/>
</dbReference>
<dbReference type="OrthoDB" id="50239at2157"/>
<dbReference type="RefSeq" id="WP_011322704.1">
    <property type="nucleotide sequence ID" value="NC_007426.1"/>
</dbReference>
<protein>
    <submittedName>
        <fullName evidence="2">Alpha/beta hydrolase fold protein</fullName>
    </submittedName>
</protein>
<accession>A0A1U7EVL7</accession>
<dbReference type="SUPFAM" id="SSF53474">
    <property type="entry name" value="alpha/beta-Hydrolases"/>
    <property type="match status" value="1"/>
</dbReference>
<organism evidence="2 3">
    <name type="scientific">Natronomonas pharaonis (strain ATCC 35678 / DSM 2160 / CIP 103997 / JCM 8858 / NBRC 14720 / NCIMB 2260 / Gabara)</name>
    <name type="common">Halobacterium pharaonis</name>
    <dbReference type="NCBI Taxonomy" id="348780"/>
    <lineage>
        <taxon>Archaea</taxon>
        <taxon>Methanobacteriati</taxon>
        <taxon>Methanobacteriota</taxon>
        <taxon>Stenosarchaea group</taxon>
        <taxon>Halobacteria</taxon>
        <taxon>Halobacteriales</taxon>
        <taxon>Natronomonadaceae</taxon>
        <taxon>Natronomonas</taxon>
    </lineage>
</organism>
<keyword evidence="3" id="KW-1185">Reference proteome</keyword>
<dbReference type="GO" id="GO:0016787">
    <property type="term" value="F:hydrolase activity"/>
    <property type="evidence" value="ECO:0007669"/>
    <property type="project" value="UniProtKB-KW"/>
</dbReference>
<gene>
    <name evidence="2" type="ordered locus">NP_1966A</name>
</gene>
<feature type="domain" description="Serine hydrolase" evidence="1">
    <location>
        <begin position="75"/>
        <end position="178"/>
    </location>
</feature>
<dbReference type="Pfam" id="PF03959">
    <property type="entry name" value="FSH1"/>
    <property type="match status" value="1"/>
</dbReference>
<dbReference type="KEGG" id="nph:NP_1966A"/>
<reference evidence="2 3" key="1">
    <citation type="journal article" date="2005" name="Genome Res.">
        <title>Living with two extremes: conclusions from the genome sequence of Natronomonas pharaonis.</title>
        <authorList>
            <person name="Falb M."/>
            <person name="Pfeiffer F."/>
            <person name="Palm P."/>
            <person name="Rodewald K."/>
            <person name="Hickmann V."/>
            <person name="Tittor J."/>
            <person name="Oesterhelt D."/>
        </authorList>
    </citation>
    <scope>NUCLEOTIDE SEQUENCE [LARGE SCALE GENOMIC DNA]</scope>
    <source>
        <strain evidence="3">ATCC 35678 / DSM 2160 / CIP 103997 / JCM 8858 / NBRC 14720 / NCIMB 2260 / Gabara</strain>
    </source>
</reference>
<proteinExistence type="predicted"/>
<dbReference type="EnsemblBacteria" id="CAI49074">
    <property type="protein sequence ID" value="CAI49074"/>
    <property type="gene ID" value="NP_1966A"/>
</dbReference>
<evidence type="ECO:0000313" key="3">
    <source>
        <dbReference type="Proteomes" id="UP000002698"/>
    </source>
</evidence>
<name>A0A1U7EVL7_NATPD</name>
<keyword evidence="2" id="KW-0378">Hydrolase</keyword>
<dbReference type="AlphaFoldDB" id="A0A1U7EVL7"/>
<dbReference type="EMBL" id="CR936257">
    <property type="protein sequence ID" value="CAI49074.1"/>
    <property type="molecule type" value="Genomic_DNA"/>
</dbReference>
<evidence type="ECO:0000259" key="1">
    <source>
        <dbReference type="Pfam" id="PF03959"/>
    </source>
</evidence>